<dbReference type="AlphaFoldDB" id="A0A547PW54"/>
<comment type="caution">
    <text evidence="1">The sequence shown here is derived from an EMBL/GenBank/DDBJ whole genome shotgun (WGS) entry which is preliminary data.</text>
</comment>
<keyword evidence="2" id="KW-1185">Reference proteome</keyword>
<gene>
    <name evidence="1" type="ORF">FEV53_11880</name>
</gene>
<dbReference type="RefSeq" id="WP_142835020.1">
    <property type="nucleotide sequence ID" value="NZ_VFSV01000020.1"/>
</dbReference>
<organism evidence="1 2">
    <name type="scientific">Palleronia caenipelagi</name>
    <dbReference type="NCBI Taxonomy" id="2489174"/>
    <lineage>
        <taxon>Bacteria</taxon>
        <taxon>Pseudomonadati</taxon>
        <taxon>Pseudomonadota</taxon>
        <taxon>Alphaproteobacteria</taxon>
        <taxon>Rhodobacterales</taxon>
        <taxon>Roseobacteraceae</taxon>
        <taxon>Palleronia</taxon>
    </lineage>
</organism>
<dbReference type="Proteomes" id="UP000318590">
    <property type="component" value="Unassembled WGS sequence"/>
</dbReference>
<reference evidence="1 2" key="1">
    <citation type="submission" date="2019-06" db="EMBL/GenBank/DDBJ databases">
        <title>Paenimaribius caenipelagi gen. nov., sp. nov., isolated from a tidal flat.</title>
        <authorList>
            <person name="Yoon J.-H."/>
        </authorList>
    </citation>
    <scope>NUCLEOTIDE SEQUENCE [LARGE SCALE GENOMIC DNA]</scope>
    <source>
        <strain evidence="1 2">JBTF-M29</strain>
    </source>
</reference>
<accession>A0A547PW54</accession>
<evidence type="ECO:0000313" key="1">
    <source>
        <dbReference type="EMBL" id="TRD18348.1"/>
    </source>
</evidence>
<proteinExistence type="predicted"/>
<dbReference type="EMBL" id="VFSV01000020">
    <property type="protein sequence ID" value="TRD18348.1"/>
    <property type="molecule type" value="Genomic_DNA"/>
</dbReference>
<protein>
    <submittedName>
        <fullName evidence="1">Uncharacterized protein</fullName>
    </submittedName>
</protein>
<evidence type="ECO:0000313" key="2">
    <source>
        <dbReference type="Proteomes" id="UP000318590"/>
    </source>
</evidence>
<dbReference type="OrthoDB" id="7873236at2"/>
<sequence length="93" mass="10090">MGEEEIAAMIAELHPDTPLELPALFRPAITLITALSGQWRMAGGGLGPLRPVALDLTALDVAARWLGIAPSPRLLSEIRILEAEALRQMRDRP</sequence>
<name>A0A547PW54_9RHOB</name>